<keyword evidence="3" id="KW-1185">Reference proteome</keyword>
<evidence type="ECO:0000313" key="2">
    <source>
        <dbReference type="EMBL" id="KAG2485678.1"/>
    </source>
</evidence>
<proteinExistence type="predicted"/>
<reference evidence="2" key="1">
    <citation type="journal article" date="2020" name="bioRxiv">
        <title>Comparative genomics of Chlamydomonas.</title>
        <authorList>
            <person name="Craig R.J."/>
            <person name="Hasan A.R."/>
            <person name="Ness R.W."/>
            <person name="Keightley P.D."/>
        </authorList>
    </citation>
    <scope>NUCLEOTIDE SEQUENCE</scope>
    <source>
        <strain evidence="2">CCAP 11/70</strain>
    </source>
</reference>
<comment type="caution">
    <text evidence="2">The sequence shown here is derived from an EMBL/GenBank/DDBJ whole genome shotgun (WGS) entry which is preliminary data.</text>
</comment>
<accession>A0A835XMU9</accession>
<organism evidence="2 3">
    <name type="scientific">Edaphochlamys debaryana</name>
    <dbReference type="NCBI Taxonomy" id="47281"/>
    <lineage>
        <taxon>Eukaryota</taxon>
        <taxon>Viridiplantae</taxon>
        <taxon>Chlorophyta</taxon>
        <taxon>core chlorophytes</taxon>
        <taxon>Chlorophyceae</taxon>
        <taxon>CS clade</taxon>
        <taxon>Chlamydomonadales</taxon>
        <taxon>Chlamydomonadales incertae sedis</taxon>
        <taxon>Edaphochlamys</taxon>
    </lineage>
</organism>
<gene>
    <name evidence="2" type="ORF">HYH03_015650</name>
</gene>
<feature type="chain" id="PRO_5032603824" evidence="1">
    <location>
        <begin position="23"/>
        <end position="364"/>
    </location>
</feature>
<name>A0A835XMU9_9CHLO</name>
<keyword evidence="1" id="KW-0732">Signal</keyword>
<sequence>MIAICLYSVLVLALGSSRGALAITTQPWAEAAPADLPDYRRYVQNVPADTAAEVKGRWPDPAANAELSKKYEPILEWFGFSQRYDISQECRAGHKLRWAYFSRSAEATWDFIAISHHLDVPHTILQPRLFYDLVRNTTEATDAYMSTANIAFLKWRGLGHMICHVADILVFGDVTADARPVLQGNCTTPIILHVHTRFTVGVMDMDAYLELMADAATRPWVWFVASNPYELRHLESMGIPLPPSRTLLLRPVGACLLPQPPPVTPQQAFRLAMLANHKQGADGSLVDAWLARTQLVRRVDMLTDPAIHPAVLAQRRGVLHVPFHPAAMLMYAGMAAGTVFVLPSPDFFLQLVADHAVPFCCRSC</sequence>
<evidence type="ECO:0000313" key="3">
    <source>
        <dbReference type="Proteomes" id="UP000612055"/>
    </source>
</evidence>
<dbReference type="EMBL" id="JAEHOE010000125">
    <property type="protein sequence ID" value="KAG2485678.1"/>
    <property type="molecule type" value="Genomic_DNA"/>
</dbReference>
<dbReference type="OrthoDB" id="543916at2759"/>
<dbReference type="AlphaFoldDB" id="A0A835XMU9"/>
<feature type="signal peptide" evidence="1">
    <location>
        <begin position="1"/>
        <end position="22"/>
    </location>
</feature>
<evidence type="ECO:0000256" key="1">
    <source>
        <dbReference type="SAM" id="SignalP"/>
    </source>
</evidence>
<protein>
    <submittedName>
        <fullName evidence="2">Uncharacterized protein</fullName>
    </submittedName>
</protein>
<dbReference type="Proteomes" id="UP000612055">
    <property type="component" value="Unassembled WGS sequence"/>
</dbReference>